<dbReference type="InterPro" id="IPR052727">
    <property type="entry name" value="Rab4/Rab5_effector"/>
</dbReference>
<dbReference type="AlphaFoldDB" id="A0A8K1CIX4"/>
<dbReference type="PROSITE" id="PS50178">
    <property type="entry name" value="ZF_FYVE"/>
    <property type="match status" value="1"/>
</dbReference>
<dbReference type="EMBL" id="SPLM01000041">
    <property type="protein sequence ID" value="TMW64060.1"/>
    <property type="molecule type" value="Genomic_DNA"/>
</dbReference>
<organism evidence="6 7">
    <name type="scientific">Pythium oligandrum</name>
    <name type="common">Mycoparasitic fungus</name>
    <dbReference type="NCBI Taxonomy" id="41045"/>
    <lineage>
        <taxon>Eukaryota</taxon>
        <taxon>Sar</taxon>
        <taxon>Stramenopiles</taxon>
        <taxon>Oomycota</taxon>
        <taxon>Peronosporomycetes</taxon>
        <taxon>Pythiales</taxon>
        <taxon>Pythiaceae</taxon>
        <taxon>Pythium</taxon>
    </lineage>
</organism>
<dbReference type="SUPFAM" id="SSF57903">
    <property type="entry name" value="FYVE/PHD zinc finger"/>
    <property type="match status" value="1"/>
</dbReference>
<dbReference type="InterPro" id="IPR017455">
    <property type="entry name" value="Znf_FYVE-rel"/>
</dbReference>
<dbReference type="InterPro" id="IPR023393">
    <property type="entry name" value="START-like_dom_sf"/>
</dbReference>
<dbReference type="InterPro" id="IPR013083">
    <property type="entry name" value="Znf_RING/FYVE/PHD"/>
</dbReference>
<gene>
    <name evidence="6" type="ORF">Poli38472_014177</name>
</gene>
<dbReference type="OrthoDB" id="93722at2759"/>
<keyword evidence="1" id="KW-0479">Metal-binding</keyword>
<reference evidence="6" key="1">
    <citation type="submission" date="2019-03" db="EMBL/GenBank/DDBJ databases">
        <title>Long read genome sequence of the mycoparasitic Pythium oligandrum ATCC 38472 isolated from sugarbeet rhizosphere.</title>
        <authorList>
            <person name="Gaulin E."/>
        </authorList>
    </citation>
    <scope>NUCLEOTIDE SEQUENCE</scope>
    <source>
        <strain evidence="6">ATCC 38472_TT</strain>
    </source>
</reference>
<dbReference type="Gene3D" id="3.30.530.20">
    <property type="match status" value="1"/>
</dbReference>
<protein>
    <recommendedName>
        <fullName evidence="5">FYVE-type domain-containing protein</fullName>
    </recommendedName>
</protein>
<feature type="domain" description="FYVE-type" evidence="5">
    <location>
        <begin position="268"/>
        <end position="333"/>
    </location>
</feature>
<dbReference type="CDD" id="cd00065">
    <property type="entry name" value="FYVE_like_SF"/>
    <property type="match status" value="1"/>
</dbReference>
<dbReference type="PANTHER" id="PTHR13510">
    <property type="entry name" value="FYVE-FINGER-CONTAINING RAB5 EFFECTOR PROTEIN RABENOSYN-5-RELATED"/>
    <property type="match status" value="1"/>
</dbReference>
<dbReference type="InterPro" id="IPR011011">
    <property type="entry name" value="Znf_FYVE_PHD"/>
</dbReference>
<dbReference type="PANTHER" id="PTHR13510:SF44">
    <property type="entry name" value="RABENOSYN-5"/>
    <property type="match status" value="1"/>
</dbReference>
<keyword evidence="7" id="KW-1185">Reference proteome</keyword>
<sequence>MKLQLTADEENVVIHKTAGMVEETLSLEQDYRRQRRIVDTNEWKQVAVRNDFHIYKQRKEFATFTTSRVPGILCAGTVDGKLEDFMYGVYDGDETAWRIRSAYNPDKFAHSHLLATIVGPSSKEPFRHVGVRWLATQSPPVVGAFIQERDYLLMEASGMARDKQGETYGYYVLRDFVHPNLPVRRDSGFIRCKFSFCCIARQLSSRRVAVYARSNVDFGGYLPATVGIPIVARTLLAFANSVETSHSKKLTSLIAQQQSQRLKTNTFVPNTSSCHSCEKKPGYLTASLVRCQACHQSFCANCSTQRKLVVDVTAEELTLRTLPVCYVCVDQAKQLSSVDVARPHLRSSK</sequence>
<evidence type="ECO:0000259" key="5">
    <source>
        <dbReference type="PROSITE" id="PS50178"/>
    </source>
</evidence>
<dbReference type="Gene3D" id="3.30.40.10">
    <property type="entry name" value="Zinc/RING finger domain, C3HC4 (zinc finger)"/>
    <property type="match status" value="1"/>
</dbReference>
<evidence type="ECO:0000256" key="2">
    <source>
        <dbReference type="ARBA" id="ARBA00022771"/>
    </source>
</evidence>
<accession>A0A8K1CIX4</accession>
<evidence type="ECO:0000256" key="4">
    <source>
        <dbReference type="PROSITE-ProRule" id="PRU00091"/>
    </source>
</evidence>
<keyword evidence="2 4" id="KW-0863">Zinc-finger</keyword>
<evidence type="ECO:0000313" key="7">
    <source>
        <dbReference type="Proteomes" id="UP000794436"/>
    </source>
</evidence>
<dbReference type="GO" id="GO:0008270">
    <property type="term" value="F:zinc ion binding"/>
    <property type="evidence" value="ECO:0007669"/>
    <property type="project" value="UniProtKB-KW"/>
</dbReference>
<dbReference type="Proteomes" id="UP000794436">
    <property type="component" value="Unassembled WGS sequence"/>
</dbReference>
<keyword evidence="3" id="KW-0862">Zinc</keyword>
<name>A0A8K1CIX4_PYTOL</name>
<evidence type="ECO:0000313" key="6">
    <source>
        <dbReference type="EMBL" id="TMW64060.1"/>
    </source>
</evidence>
<evidence type="ECO:0000256" key="3">
    <source>
        <dbReference type="ARBA" id="ARBA00022833"/>
    </source>
</evidence>
<proteinExistence type="predicted"/>
<comment type="caution">
    <text evidence="6">The sequence shown here is derived from an EMBL/GenBank/DDBJ whole genome shotgun (WGS) entry which is preliminary data.</text>
</comment>
<evidence type="ECO:0000256" key="1">
    <source>
        <dbReference type="ARBA" id="ARBA00022723"/>
    </source>
</evidence>